<name>A0A1M5TJB0_9BACI</name>
<dbReference type="OrthoDB" id="569879at2"/>
<dbReference type="RefSeq" id="WP_073008563.1">
    <property type="nucleotide sequence ID" value="NZ_FQXD01000008.1"/>
</dbReference>
<gene>
    <name evidence="2" type="ORF">SAMN05421807_10832</name>
</gene>
<evidence type="ECO:0000313" key="2">
    <source>
        <dbReference type="EMBL" id="SHH50847.1"/>
    </source>
</evidence>
<dbReference type="PROSITE" id="PS50965">
    <property type="entry name" value="NERD"/>
    <property type="match status" value="1"/>
</dbReference>
<accession>A0A1M5TJB0</accession>
<dbReference type="Pfam" id="PF08378">
    <property type="entry name" value="NERD"/>
    <property type="match status" value="1"/>
</dbReference>
<dbReference type="EMBL" id="FQXD01000008">
    <property type="protein sequence ID" value="SHH50847.1"/>
    <property type="molecule type" value="Genomic_DNA"/>
</dbReference>
<evidence type="ECO:0000259" key="1">
    <source>
        <dbReference type="PROSITE" id="PS50965"/>
    </source>
</evidence>
<feature type="domain" description="NERD" evidence="1">
    <location>
        <begin position="41"/>
        <end position="160"/>
    </location>
</feature>
<sequence>MIIKPLQAPHYLLQMEALARRISPHHILKESITSKAKRLRAGYIGEASLEYYLQFLPYHNFFIFYNIRLKDEHGYFQIDILVASTKFLFILEVKNIKDHVIFDDMGQAIRFVNEKEEAFTHPIYQINLQHTRLLRWLRQYNLPPVPLEKLVIYTHPKTILKNLTNDPTISKHIIQKEKLLEKVELFQETYTQSCLSEEELLRLSSLLISSHTTKEVAVMQKYALTKNELLRGVFCFNCKKSKMYFHYGTWRCSSCHQQSKTAHRHALSDYALLIEPYITNRQAREYLEVPSSHMMKRLLMKEKMGAVGNTSGRKYKVEVLRF</sequence>
<dbReference type="InterPro" id="IPR011528">
    <property type="entry name" value="NERD"/>
</dbReference>
<reference evidence="3" key="1">
    <citation type="submission" date="2016-11" db="EMBL/GenBank/DDBJ databases">
        <authorList>
            <person name="Varghese N."/>
            <person name="Submissions S."/>
        </authorList>
    </citation>
    <scope>NUCLEOTIDE SEQUENCE [LARGE SCALE GENOMIC DNA]</scope>
    <source>
        <strain evidence="3">CGMCC 1.6496</strain>
    </source>
</reference>
<keyword evidence="3" id="KW-1185">Reference proteome</keyword>
<organism evidence="2 3">
    <name type="scientific">Virgibacillus chiguensis</name>
    <dbReference type="NCBI Taxonomy" id="411959"/>
    <lineage>
        <taxon>Bacteria</taxon>
        <taxon>Bacillati</taxon>
        <taxon>Bacillota</taxon>
        <taxon>Bacilli</taxon>
        <taxon>Bacillales</taxon>
        <taxon>Bacillaceae</taxon>
        <taxon>Virgibacillus</taxon>
    </lineage>
</organism>
<dbReference type="AlphaFoldDB" id="A0A1M5TJB0"/>
<proteinExistence type="predicted"/>
<evidence type="ECO:0000313" key="3">
    <source>
        <dbReference type="Proteomes" id="UP000184079"/>
    </source>
</evidence>
<dbReference type="Proteomes" id="UP000184079">
    <property type="component" value="Unassembled WGS sequence"/>
</dbReference>
<protein>
    <submittedName>
        <fullName evidence="2">Nuclease-related domain-containing protein</fullName>
    </submittedName>
</protein>